<accession>A0ABU6RNP2</accession>
<proteinExistence type="predicted"/>
<dbReference type="EMBL" id="JASCZI010030960">
    <property type="protein sequence ID" value="MED6125504.1"/>
    <property type="molecule type" value="Genomic_DNA"/>
</dbReference>
<dbReference type="Proteomes" id="UP001341840">
    <property type="component" value="Unassembled WGS sequence"/>
</dbReference>
<protein>
    <submittedName>
        <fullName evidence="1">Uncharacterized protein</fullName>
    </submittedName>
</protein>
<evidence type="ECO:0000313" key="1">
    <source>
        <dbReference type="EMBL" id="MED6125504.1"/>
    </source>
</evidence>
<evidence type="ECO:0000313" key="2">
    <source>
        <dbReference type="Proteomes" id="UP001341840"/>
    </source>
</evidence>
<keyword evidence="2" id="KW-1185">Reference proteome</keyword>
<gene>
    <name evidence="1" type="ORF">PIB30_069097</name>
</gene>
<organism evidence="1 2">
    <name type="scientific">Stylosanthes scabra</name>
    <dbReference type="NCBI Taxonomy" id="79078"/>
    <lineage>
        <taxon>Eukaryota</taxon>
        <taxon>Viridiplantae</taxon>
        <taxon>Streptophyta</taxon>
        <taxon>Embryophyta</taxon>
        <taxon>Tracheophyta</taxon>
        <taxon>Spermatophyta</taxon>
        <taxon>Magnoliopsida</taxon>
        <taxon>eudicotyledons</taxon>
        <taxon>Gunneridae</taxon>
        <taxon>Pentapetalae</taxon>
        <taxon>rosids</taxon>
        <taxon>fabids</taxon>
        <taxon>Fabales</taxon>
        <taxon>Fabaceae</taxon>
        <taxon>Papilionoideae</taxon>
        <taxon>50 kb inversion clade</taxon>
        <taxon>dalbergioids sensu lato</taxon>
        <taxon>Dalbergieae</taxon>
        <taxon>Pterocarpus clade</taxon>
        <taxon>Stylosanthes</taxon>
    </lineage>
</organism>
<comment type="caution">
    <text evidence="1">The sequence shown here is derived from an EMBL/GenBank/DDBJ whole genome shotgun (WGS) entry which is preliminary data.</text>
</comment>
<sequence>MSWIYHRFPAWGAAHLDVPMFPLARRVPGSFRLGGCLYGDTNLISVMLRIFDGCHMEEMSSSSSHLSGYKLVRRFGLGSRLFRLFVSTWFTCTTWTG</sequence>
<reference evidence="1 2" key="1">
    <citation type="journal article" date="2023" name="Plants (Basel)">
        <title>Bridging the Gap: Combining Genomics and Transcriptomics Approaches to Understand Stylosanthes scabra, an Orphan Legume from the Brazilian Caatinga.</title>
        <authorList>
            <person name="Ferreira-Neto J.R.C."/>
            <person name="da Silva M.D."/>
            <person name="Binneck E."/>
            <person name="de Melo N.F."/>
            <person name="da Silva R.H."/>
            <person name="de Melo A.L.T.M."/>
            <person name="Pandolfi V."/>
            <person name="Bustamante F.O."/>
            <person name="Brasileiro-Vidal A.C."/>
            <person name="Benko-Iseppon A.M."/>
        </authorList>
    </citation>
    <scope>NUCLEOTIDE SEQUENCE [LARGE SCALE GENOMIC DNA]</scope>
    <source>
        <tissue evidence="1">Leaves</tissue>
    </source>
</reference>
<name>A0ABU6RNP2_9FABA</name>